<dbReference type="Pfam" id="PF00534">
    <property type="entry name" value="Glycos_transf_1"/>
    <property type="match status" value="1"/>
</dbReference>
<evidence type="ECO:0000259" key="3">
    <source>
        <dbReference type="Pfam" id="PF00534"/>
    </source>
</evidence>
<evidence type="ECO:0000313" key="5">
    <source>
        <dbReference type="EMBL" id="NKF21651.1"/>
    </source>
</evidence>
<proteinExistence type="predicted"/>
<dbReference type="RefSeq" id="WP_168146897.1">
    <property type="nucleotide sequence ID" value="NZ_JAAVXB010000002.1"/>
</dbReference>
<keyword evidence="1" id="KW-0328">Glycosyltransferase</keyword>
<feature type="domain" description="Glycosyl transferase family 1" evidence="3">
    <location>
        <begin position="198"/>
        <end position="350"/>
    </location>
</feature>
<gene>
    <name evidence="5" type="ORF">G7Y82_04930</name>
</gene>
<dbReference type="CDD" id="cd03811">
    <property type="entry name" value="GT4_GT28_WabH-like"/>
    <property type="match status" value="1"/>
</dbReference>
<evidence type="ECO:0000256" key="2">
    <source>
        <dbReference type="ARBA" id="ARBA00022679"/>
    </source>
</evidence>
<dbReference type="SUPFAM" id="SSF53756">
    <property type="entry name" value="UDP-Glycosyltransferase/glycogen phosphorylase"/>
    <property type="match status" value="1"/>
</dbReference>
<dbReference type="InterPro" id="IPR028098">
    <property type="entry name" value="Glyco_trans_4-like_N"/>
</dbReference>
<protein>
    <submittedName>
        <fullName evidence="5">Glycosyltransferase</fullName>
    </submittedName>
</protein>
<dbReference type="EMBL" id="JAAVXB010000002">
    <property type="protein sequence ID" value="NKF21651.1"/>
    <property type="molecule type" value="Genomic_DNA"/>
</dbReference>
<evidence type="ECO:0000313" key="6">
    <source>
        <dbReference type="Proteomes" id="UP000653472"/>
    </source>
</evidence>
<dbReference type="Pfam" id="PF13579">
    <property type="entry name" value="Glyco_trans_4_4"/>
    <property type="match status" value="1"/>
</dbReference>
<reference evidence="5" key="1">
    <citation type="submission" date="2020-03" db="EMBL/GenBank/DDBJ databases">
        <title>Solimonas marina sp. nov., isolated from deep seawater of the Pacific Ocean.</title>
        <authorList>
            <person name="Liu X."/>
            <person name="Lai Q."/>
            <person name="Sun F."/>
            <person name="Gai Y."/>
            <person name="Li G."/>
            <person name="Shao Z."/>
        </authorList>
    </citation>
    <scope>NUCLEOTIDE SEQUENCE</scope>
    <source>
        <strain evidence="5">C16B3</strain>
    </source>
</reference>
<dbReference type="InterPro" id="IPR001296">
    <property type="entry name" value="Glyco_trans_1"/>
</dbReference>
<keyword evidence="2" id="KW-0808">Transferase</keyword>
<keyword evidence="6" id="KW-1185">Reference proteome</keyword>
<dbReference type="PANTHER" id="PTHR12526:SF510">
    <property type="entry name" value="D-INOSITOL 3-PHOSPHATE GLYCOSYLTRANSFERASE"/>
    <property type="match status" value="1"/>
</dbReference>
<dbReference type="Proteomes" id="UP000653472">
    <property type="component" value="Unassembled WGS sequence"/>
</dbReference>
<comment type="caution">
    <text evidence="5">The sequence shown here is derived from an EMBL/GenBank/DDBJ whole genome shotgun (WGS) entry which is preliminary data.</text>
</comment>
<organism evidence="5 6">
    <name type="scientific">Solimonas marina</name>
    <dbReference type="NCBI Taxonomy" id="2714601"/>
    <lineage>
        <taxon>Bacteria</taxon>
        <taxon>Pseudomonadati</taxon>
        <taxon>Pseudomonadota</taxon>
        <taxon>Gammaproteobacteria</taxon>
        <taxon>Nevskiales</taxon>
        <taxon>Nevskiaceae</taxon>
        <taxon>Solimonas</taxon>
    </lineage>
</organism>
<accession>A0A970B8R4</accession>
<dbReference type="AlphaFoldDB" id="A0A970B8R4"/>
<dbReference type="Gene3D" id="3.40.50.2000">
    <property type="entry name" value="Glycogen Phosphorylase B"/>
    <property type="match status" value="2"/>
</dbReference>
<sequence length="372" mass="39745">MAVSGAPRVAFFLATSGHSGVDRLMKNLIPAVARRGYAVDQLKVRKHGPDLGDVPGVRVMDLGVSHTYSALWPLMRYLRRERPAVMLSDKDKVNRTAVFARALSAAPTALVLRSGTTISVDLAHRGPFDRWLQRTSMRVLYRGARAVLTPSDAASRDLAAFTGLPIQLVHTVPSPIVPAALLHDTPAAPMHPWFVPGAAPVILGVGELSPRKDYATLVRAFARLRAQRDVRLVLLGRGAQLDALRALATQLGVADDVDFPGFRPDVFAFMAHAAVFALTSRWEGFGNVIAESLACGTPVVSTDCPGGIRSFLQDGALGRLVPIGDDAALADALAATLDAPRRSDVLRAAAHRHEIESATTDYLAAMGLPPQA</sequence>
<evidence type="ECO:0000259" key="4">
    <source>
        <dbReference type="Pfam" id="PF13579"/>
    </source>
</evidence>
<feature type="domain" description="Glycosyltransferase subfamily 4-like N-terminal" evidence="4">
    <location>
        <begin position="20"/>
        <end position="173"/>
    </location>
</feature>
<name>A0A970B8R4_9GAMM</name>
<dbReference type="PANTHER" id="PTHR12526">
    <property type="entry name" value="GLYCOSYLTRANSFERASE"/>
    <property type="match status" value="1"/>
</dbReference>
<dbReference type="GO" id="GO:0016757">
    <property type="term" value="F:glycosyltransferase activity"/>
    <property type="evidence" value="ECO:0007669"/>
    <property type="project" value="UniProtKB-KW"/>
</dbReference>
<evidence type="ECO:0000256" key="1">
    <source>
        <dbReference type="ARBA" id="ARBA00022676"/>
    </source>
</evidence>